<evidence type="ECO:0000313" key="6">
    <source>
        <dbReference type="Proteomes" id="UP000694925"/>
    </source>
</evidence>
<dbReference type="AlphaFoldDB" id="A0AAJ7RZF2"/>
<organism evidence="6 7">
    <name type="scientific">Ceratina calcarata</name>
    <dbReference type="NCBI Taxonomy" id="156304"/>
    <lineage>
        <taxon>Eukaryota</taxon>
        <taxon>Metazoa</taxon>
        <taxon>Ecdysozoa</taxon>
        <taxon>Arthropoda</taxon>
        <taxon>Hexapoda</taxon>
        <taxon>Insecta</taxon>
        <taxon>Pterygota</taxon>
        <taxon>Neoptera</taxon>
        <taxon>Endopterygota</taxon>
        <taxon>Hymenoptera</taxon>
        <taxon>Apocrita</taxon>
        <taxon>Aculeata</taxon>
        <taxon>Apoidea</taxon>
        <taxon>Anthophila</taxon>
        <taxon>Apidae</taxon>
        <taxon>Ceratina</taxon>
        <taxon>Zadontomerus</taxon>
    </lineage>
</organism>
<dbReference type="GO" id="GO:0006139">
    <property type="term" value="P:nucleobase-containing compound metabolic process"/>
    <property type="evidence" value="ECO:0007669"/>
    <property type="project" value="InterPro"/>
</dbReference>
<dbReference type="PANTHER" id="PTHR23359">
    <property type="entry name" value="NUCLEOTIDE KINASE"/>
    <property type="match status" value="1"/>
</dbReference>
<sequence length="747" mass="86743">MIIKDTSNREMFLQKLMNCGIVIFDITLDRNQVEEARWALKSIVQELEKREQISPKAFRRNNEVRYFILISTLMTWANTKPLSPDEPDLPFTEEDYRKRKPHPNFKDHIQCEKEVVVTKKKTKLKDKLKTLVLCCGITYGDEQGPLHHLFKMAWHNAPFLPIFGKGTNKIPLLHVRDLSSVILDVLQSWPALRYIVATEQEPISQAAIVKKISRALTTGKVKKIAEEEAFLLPEITQEYYDLMTMNLIMDPVYITDRISWHSDTPFADSINEIVKAYKTARNLQPVKIIVLGPPASGKTKVARYLADHYQIPYVHVKSLIQDTIEELSKEIEEVTAAEKKGEGEVDAEDEEDVEDEEEEEETTRLEEMQELLDEIERNMQRTNGRLEDVLVNKLFFRKLRSKEVSNQGYIMDGYPKTLEQARELFGGENLAGVDEEVDEETEIDTVDTIMPELVVSLEARDEFLKERIIHRPEREIQGTHYTEEHMVRRLKEYRKRNTDDNTPLQFFDEIEIHPLIIDVEDDVCPDMFPTIYQCLQRIGLPRNYGLTAEEAMDARKLAEKEASEAETAAKLQAEREFLERKRLREEKMEEWTQLMEKLIEEEEEKLCIAGLPLRHYLVKYVFPTLTKGLIEVANLRPDDPVDFLAEYLFKENPEGKMFEPDYTATMSSVLDVIEKFGANILPEEEFSDKVMQLLKRDSKLSDETTDSSEIDVCTSRKVTTCVTPCFTYDDTDSYEKEDESTSEQTED</sequence>
<reference evidence="7" key="1">
    <citation type="submission" date="2025-08" db="UniProtKB">
        <authorList>
            <consortium name="RefSeq"/>
        </authorList>
    </citation>
    <scope>IDENTIFICATION</scope>
    <source>
        <tissue evidence="7">Whole body</tissue>
    </source>
</reference>
<dbReference type="GO" id="GO:0005524">
    <property type="term" value="F:ATP binding"/>
    <property type="evidence" value="ECO:0007669"/>
    <property type="project" value="InterPro"/>
</dbReference>
<accession>A0AAJ7RZF2</accession>
<dbReference type="KEGG" id="ccal:113464199"/>
<keyword evidence="1" id="KW-0808">Transferase</keyword>
<dbReference type="Gene3D" id="3.40.50.300">
    <property type="entry name" value="P-loop containing nucleotide triphosphate hydrolases"/>
    <property type="match status" value="1"/>
</dbReference>
<dbReference type="Proteomes" id="UP000694925">
    <property type="component" value="Unplaced"/>
</dbReference>
<name>A0AAJ7RZF2_9HYME</name>
<feature type="region of interest" description="Disordered" evidence="5">
    <location>
        <begin position="727"/>
        <end position="747"/>
    </location>
</feature>
<dbReference type="InterPro" id="IPR047499">
    <property type="entry name" value="DD_AK7"/>
</dbReference>
<feature type="compositionally biased region" description="Acidic residues" evidence="5">
    <location>
        <begin position="344"/>
        <end position="361"/>
    </location>
</feature>
<dbReference type="Gene3D" id="3.40.50.720">
    <property type="entry name" value="NAD(P)-binding Rossmann-like Domain"/>
    <property type="match status" value="1"/>
</dbReference>
<dbReference type="CDD" id="cd22967">
    <property type="entry name" value="DD_AK7"/>
    <property type="match status" value="1"/>
</dbReference>
<protein>
    <submittedName>
        <fullName evidence="7">Adenylate kinase 7-like isoform X1</fullName>
    </submittedName>
</protein>
<dbReference type="Pfam" id="PF13238">
    <property type="entry name" value="AAA_18"/>
    <property type="match status" value="1"/>
</dbReference>
<evidence type="ECO:0000256" key="1">
    <source>
        <dbReference type="ARBA" id="ARBA00022679"/>
    </source>
</evidence>
<dbReference type="SUPFAM" id="SSF52540">
    <property type="entry name" value="P-loop containing nucleoside triphosphate hydrolases"/>
    <property type="match status" value="1"/>
</dbReference>
<dbReference type="Gene3D" id="1.20.890.10">
    <property type="entry name" value="cAMP-dependent protein kinase regulatory subunit, dimerization-anchoring domain"/>
    <property type="match status" value="1"/>
</dbReference>
<evidence type="ECO:0000256" key="4">
    <source>
        <dbReference type="SAM" id="Coils"/>
    </source>
</evidence>
<feature type="region of interest" description="Disordered" evidence="5">
    <location>
        <begin position="335"/>
        <end position="365"/>
    </location>
</feature>
<dbReference type="GeneID" id="113464199"/>
<dbReference type="InterPro" id="IPR027417">
    <property type="entry name" value="P-loop_NTPase"/>
</dbReference>
<evidence type="ECO:0000256" key="3">
    <source>
        <dbReference type="ARBA" id="ARBA00022777"/>
    </source>
</evidence>
<evidence type="ECO:0000313" key="7">
    <source>
        <dbReference type="RefSeq" id="XP_026668561.1"/>
    </source>
</evidence>
<dbReference type="Pfam" id="PF05186">
    <property type="entry name" value="Dpy-30"/>
    <property type="match status" value="1"/>
</dbReference>
<dbReference type="InterPro" id="IPR036291">
    <property type="entry name" value="NAD(P)-bd_dom_sf"/>
</dbReference>
<keyword evidence="6" id="KW-1185">Reference proteome</keyword>
<dbReference type="SUPFAM" id="SSF51735">
    <property type="entry name" value="NAD(P)-binding Rossmann-fold domains"/>
    <property type="match status" value="1"/>
</dbReference>
<dbReference type="CDD" id="cd01428">
    <property type="entry name" value="ADK"/>
    <property type="match status" value="1"/>
</dbReference>
<dbReference type="InterPro" id="IPR007858">
    <property type="entry name" value="Dpy-30_motif"/>
</dbReference>
<feature type="coiled-coil region" evidence="4">
    <location>
        <begin position="548"/>
        <end position="604"/>
    </location>
</feature>
<dbReference type="GO" id="GO:0019205">
    <property type="term" value="F:nucleobase-containing compound kinase activity"/>
    <property type="evidence" value="ECO:0007669"/>
    <property type="project" value="InterPro"/>
</dbReference>
<keyword evidence="3" id="KW-0418">Kinase</keyword>
<keyword evidence="4" id="KW-0175">Coiled coil</keyword>
<proteinExistence type="predicted"/>
<dbReference type="RefSeq" id="XP_026668561.1">
    <property type="nucleotide sequence ID" value="XM_026812760.1"/>
</dbReference>
<keyword evidence="2" id="KW-0547">Nucleotide-binding</keyword>
<evidence type="ECO:0000256" key="2">
    <source>
        <dbReference type="ARBA" id="ARBA00022741"/>
    </source>
</evidence>
<gene>
    <name evidence="7" type="primary">LOC113464199</name>
</gene>
<feature type="compositionally biased region" description="Acidic residues" evidence="5">
    <location>
        <begin position="729"/>
        <end position="747"/>
    </location>
</feature>
<evidence type="ECO:0000256" key="5">
    <source>
        <dbReference type="SAM" id="MobiDB-lite"/>
    </source>
</evidence>
<dbReference type="InterPro" id="IPR000850">
    <property type="entry name" value="Adenylat/UMP-CMP_kin"/>
</dbReference>